<evidence type="ECO:0000313" key="9">
    <source>
        <dbReference type="EMBL" id="KAK9758571.1"/>
    </source>
</evidence>
<dbReference type="AlphaFoldDB" id="A0AAW1NJR0"/>
<dbReference type="Gene3D" id="4.10.400.10">
    <property type="entry name" value="Low-density Lipoprotein Receptor"/>
    <property type="match status" value="2"/>
</dbReference>
<protein>
    <submittedName>
        <fullName evidence="9">Low-density lipoprotein receptor domain class A</fullName>
    </submittedName>
</protein>
<evidence type="ECO:0000256" key="8">
    <source>
        <dbReference type="PROSITE-ProRule" id="PRU00124"/>
    </source>
</evidence>
<feature type="disulfide bond" evidence="8">
    <location>
        <begin position="51"/>
        <end position="69"/>
    </location>
</feature>
<keyword evidence="9" id="KW-0449">Lipoprotein</keyword>
<comment type="caution">
    <text evidence="9">The sequence shown here is derived from an EMBL/GenBank/DDBJ whole genome shotgun (WGS) entry which is preliminary data.</text>
</comment>
<accession>A0AAW1NJR0</accession>
<dbReference type="InterPro" id="IPR002172">
    <property type="entry name" value="LDrepeatLR_classA_rpt"/>
</dbReference>
<evidence type="ECO:0000256" key="4">
    <source>
        <dbReference type="ARBA" id="ARBA00022737"/>
    </source>
</evidence>
<keyword evidence="9" id="KW-0675">Receptor</keyword>
<comment type="caution">
    <text evidence="8">Lacks conserved residue(s) required for the propagation of feature annotation.</text>
</comment>
<dbReference type="GO" id="GO:0005886">
    <property type="term" value="C:plasma membrane"/>
    <property type="evidence" value="ECO:0007669"/>
    <property type="project" value="TreeGrafter"/>
</dbReference>
<dbReference type="SUPFAM" id="SSF57424">
    <property type="entry name" value="LDL receptor-like module"/>
    <property type="match status" value="2"/>
</dbReference>
<keyword evidence="3" id="KW-0812">Transmembrane</keyword>
<dbReference type="EMBL" id="JASPKY010000003">
    <property type="protein sequence ID" value="KAK9758571.1"/>
    <property type="molecule type" value="Genomic_DNA"/>
</dbReference>
<proteinExistence type="predicted"/>
<gene>
    <name evidence="9" type="ORF">QE152_g621</name>
</gene>
<dbReference type="Proteomes" id="UP001458880">
    <property type="component" value="Unassembled WGS sequence"/>
</dbReference>
<dbReference type="GO" id="GO:0012505">
    <property type="term" value="C:endomembrane system"/>
    <property type="evidence" value="ECO:0007669"/>
    <property type="project" value="UniProtKB-SubCell"/>
</dbReference>
<dbReference type="SMART" id="SM00192">
    <property type="entry name" value="LDLa"/>
    <property type="match status" value="2"/>
</dbReference>
<dbReference type="GO" id="GO:0016192">
    <property type="term" value="P:vesicle-mediated transport"/>
    <property type="evidence" value="ECO:0007669"/>
    <property type="project" value="UniProtKB-ARBA"/>
</dbReference>
<keyword evidence="10" id="KW-1185">Reference proteome</keyword>
<keyword evidence="6" id="KW-0472">Membrane</keyword>
<dbReference type="InterPro" id="IPR050685">
    <property type="entry name" value="LDLR"/>
</dbReference>
<evidence type="ECO:0000256" key="5">
    <source>
        <dbReference type="ARBA" id="ARBA00022989"/>
    </source>
</evidence>
<evidence type="ECO:0000313" key="10">
    <source>
        <dbReference type="Proteomes" id="UP001458880"/>
    </source>
</evidence>
<dbReference type="PANTHER" id="PTHR24270">
    <property type="entry name" value="LOW-DENSITY LIPOPROTEIN RECEPTOR-RELATED"/>
    <property type="match status" value="1"/>
</dbReference>
<dbReference type="CDD" id="cd00112">
    <property type="entry name" value="LDLa"/>
    <property type="match status" value="1"/>
</dbReference>
<reference evidence="9 10" key="1">
    <citation type="journal article" date="2024" name="BMC Genomics">
        <title>De novo assembly and annotation of Popillia japonica's genome with initial clues to its potential as an invasive pest.</title>
        <authorList>
            <person name="Cucini C."/>
            <person name="Boschi S."/>
            <person name="Funari R."/>
            <person name="Cardaioli E."/>
            <person name="Iannotti N."/>
            <person name="Marturano G."/>
            <person name="Paoli F."/>
            <person name="Bruttini M."/>
            <person name="Carapelli A."/>
            <person name="Frati F."/>
            <person name="Nardi F."/>
        </authorList>
    </citation>
    <scope>NUCLEOTIDE SEQUENCE [LARGE SCALE GENOMIC DNA]</scope>
    <source>
        <strain evidence="9">DMR45628</strain>
    </source>
</reference>
<evidence type="ECO:0000256" key="2">
    <source>
        <dbReference type="ARBA" id="ARBA00004308"/>
    </source>
</evidence>
<dbReference type="InterPro" id="IPR023415">
    <property type="entry name" value="LDLR_class-A_CS"/>
</dbReference>
<evidence type="ECO:0000256" key="3">
    <source>
        <dbReference type="ARBA" id="ARBA00022692"/>
    </source>
</evidence>
<evidence type="ECO:0000256" key="1">
    <source>
        <dbReference type="ARBA" id="ARBA00004167"/>
    </source>
</evidence>
<organism evidence="9 10">
    <name type="scientific">Popillia japonica</name>
    <name type="common">Japanese beetle</name>
    <dbReference type="NCBI Taxonomy" id="7064"/>
    <lineage>
        <taxon>Eukaryota</taxon>
        <taxon>Metazoa</taxon>
        <taxon>Ecdysozoa</taxon>
        <taxon>Arthropoda</taxon>
        <taxon>Hexapoda</taxon>
        <taxon>Insecta</taxon>
        <taxon>Pterygota</taxon>
        <taxon>Neoptera</taxon>
        <taxon>Endopterygota</taxon>
        <taxon>Coleoptera</taxon>
        <taxon>Polyphaga</taxon>
        <taxon>Scarabaeiformia</taxon>
        <taxon>Scarabaeidae</taxon>
        <taxon>Rutelinae</taxon>
        <taxon>Popillia</taxon>
    </lineage>
</organism>
<feature type="disulfide bond" evidence="8">
    <location>
        <begin position="44"/>
        <end position="56"/>
    </location>
</feature>
<evidence type="ECO:0000256" key="7">
    <source>
        <dbReference type="ARBA" id="ARBA00023157"/>
    </source>
</evidence>
<dbReference type="PROSITE" id="PS01209">
    <property type="entry name" value="LDLRA_1"/>
    <property type="match status" value="1"/>
</dbReference>
<dbReference type="PROSITE" id="PS50068">
    <property type="entry name" value="LDLRA_2"/>
    <property type="match status" value="1"/>
</dbReference>
<dbReference type="InterPro" id="IPR036055">
    <property type="entry name" value="LDL_receptor-like_sf"/>
</dbReference>
<name>A0AAW1NJR0_POPJA</name>
<evidence type="ECO:0000256" key="6">
    <source>
        <dbReference type="ARBA" id="ARBA00023136"/>
    </source>
</evidence>
<keyword evidence="7 8" id="KW-1015">Disulfide bond</keyword>
<dbReference type="PRINTS" id="PR00261">
    <property type="entry name" value="LDLRECEPTOR"/>
</dbReference>
<dbReference type="Pfam" id="PF00057">
    <property type="entry name" value="Ldl_recept_a"/>
    <property type="match status" value="2"/>
</dbReference>
<sequence length="101" mass="11239">MSRCRSFLFKSKYGACIAKSKIADGEKDCVGGSNETNEWLNFKCNNYKFTCNNGECIDITEACDGIKNCCDGSDETEISCNRTICPSLMCRCMYVHTIGKT</sequence>
<keyword evidence="5" id="KW-1133">Transmembrane helix</keyword>
<keyword evidence="4" id="KW-0677">Repeat</keyword>
<comment type="subcellular location">
    <subcellularLocation>
        <location evidence="2">Endomembrane system</location>
    </subcellularLocation>
    <subcellularLocation>
        <location evidence="1">Membrane</location>
        <topology evidence="1">Single-pass membrane protein</topology>
    </subcellularLocation>
</comment>